<evidence type="ECO:0000256" key="1">
    <source>
        <dbReference type="ARBA" id="ARBA00004442"/>
    </source>
</evidence>
<dbReference type="Gene3D" id="3.30.1330.60">
    <property type="entry name" value="OmpA-like domain"/>
    <property type="match status" value="1"/>
</dbReference>
<dbReference type="STRING" id="1123069.ruthe_00392"/>
<evidence type="ECO:0000256" key="5">
    <source>
        <dbReference type="SAM" id="MobiDB-lite"/>
    </source>
</evidence>
<evidence type="ECO:0000259" key="7">
    <source>
        <dbReference type="PROSITE" id="PS51123"/>
    </source>
</evidence>
<feature type="region of interest" description="Disordered" evidence="5">
    <location>
        <begin position="158"/>
        <end position="179"/>
    </location>
</feature>
<keyword evidence="9" id="KW-1185">Reference proteome</keyword>
<dbReference type="HOGENOM" id="CLU_055761_0_0_5"/>
<dbReference type="InterPro" id="IPR006664">
    <property type="entry name" value="OMP_bac"/>
</dbReference>
<dbReference type="Proteomes" id="UP000015346">
    <property type="component" value="Unassembled WGS sequence"/>
</dbReference>
<dbReference type="SUPFAM" id="SSF103088">
    <property type="entry name" value="OmpA-like"/>
    <property type="match status" value="1"/>
</dbReference>
<sequence>MKAFLALLLLGAVPAAAQMPDPPSGATLLLDETLGLAEHALAEAPWSEEGVPLRRLEGEVEQRSWEIPGDDTTLALLAPLRASLIEAGWDVLLDCAAAACGGFDFRMAIEVLPPPAMIVDLADFRYLSAIRGSEGLSLLVSRSGGRGFVQAIHVDANREEAEAPSRSTPSPAPAPTPALAVSDRRTLAARLDAEGHAMLEGLHFAPGSADLDSGGERALAALADWLAEDPARRVAIVGHTDATGPLEANIALSRARARAVADRLVRDYGVASTRLEAHGMGWLAPVASNLTPEGRAANRRVEAVPLP</sequence>
<feature type="domain" description="OmpA-like" evidence="7">
    <location>
        <begin position="191"/>
        <end position="307"/>
    </location>
</feature>
<keyword evidence="2 4" id="KW-0472">Membrane</keyword>
<gene>
    <name evidence="8" type="ORF">ruthe_00392</name>
</gene>
<keyword evidence="3" id="KW-0998">Cell outer membrane</keyword>
<protein>
    <submittedName>
        <fullName evidence="8">Outer membrane protein</fullName>
    </submittedName>
</protein>
<comment type="subcellular location">
    <subcellularLocation>
        <location evidence="1">Cell outer membrane</location>
    </subcellularLocation>
</comment>
<comment type="caution">
    <text evidence="8">The sequence shown here is derived from an EMBL/GenBank/DDBJ whole genome shotgun (WGS) entry which is preliminary data.</text>
</comment>
<evidence type="ECO:0000256" key="3">
    <source>
        <dbReference type="ARBA" id="ARBA00023237"/>
    </source>
</evidence>
<evidence type="ECO:0000256" key="4">
    <source>
        <dbReference type="PROSITE-ProRule" id="PRU00473"/>
    </source>
</evidence>
<dbReference type="PROSITE" id="PS51123">
    <property type="entry name" value="OMPA_2"/>
    <property type="match status" value="1"/>
</dbReference>
<dbReference type="InterPro" id="IPR036737">
    <property type="entry name" value="OmpA-like_sf"/>
</dbReference>
<dbReference type="InterPro" id="IPR006665">
    <property type="entry name" value="OmpA-like"/>
</dbReference>
<dbReference type="EMBL" id="AOLV01000006">
    <property type="protein sequence ID" value="EPX87529.1"/>
    <property type="molecule type" value="Genomic_DNA"/>
</dbReference>
<feature type="chain" id="PRO_5004557036" evidence="6">
    <location>
        <begin position="18"/>
        <end position="307"/>
    </location>
</feature>
<dbReference type="AlphaFoldDB" id="S9SM96"/>
<keyword evidence="6" id="KW-0732">Signal</keyword>
<dbReference type="InterPro" id="IPR050330">
    <property type="entry name" value="Bact_OuterMem_StrucFunc"/>
</dbReference>
<dbReference type="PANTHER" id="PTHR30329:SF21">
    <property type="entry name" value="LIPOPROTEIN YIAD-RELATED"/>
    <property type="match status" value="1"/>
</dbReference>
<dbReference type="OrthoDB" id="9792021at2"/>
<evidence type="ECO:0000256" key="2">
    <source>
        <dbReference type="ARBA" id="ARBA00023136"/>
    </source>
</evidence>
<reference evidence="8 9" key="1">
    <citation type="journal article" date="2013" name="Stand. Genomic Sci.">
        <title>Genome sequence of the reddish-pigmented Rubellimicrobium thermophilum type strain (DSM 16684(T)), a member of the Roseobacter clade.</title>
        <authorList>
            <person name="Fiebig A."/>
            <person name="Riedel T."/>
            <person name="Gronow S."/>
            <person name="Petersen J."/>
            <person name="Klenk H.P."/>
            <person name="Goker M."/>
        </authorList>
    </citation>
    <scope>NUCLEOTIDE SEQUENCE [LARGE SCALE GENOMIC DNA]</scope>
    <source>
        <strain evidence="8 9">DSM 16684</strain>
    </source>
</reference>
<dbReference type="Pfam" id="PF00691">
    <property type="entry name" value="OmpA"/>
    <property type="match status" value="1"/>
</dbReference>
<accession>S9SM96</accession>
<proteinExistence type="predicted"/>
<evidence type="ECO:0000313" key="9">
    <source>
        <dbReference type="Proteomes" id="UP000015346"/>
    </source>
</evidence>
<name>S9SM96_9RHOB</name>
<feature type="signal peptide" evidence="6">
    <location>
        <begin position="1"/>
        <end position="17"/>
    </location>
</feature>
<evidence type="ECO:0000256" key="6">
    <source>
        <dbReference type="SAM" id="SignalP"/>
    </source>
</evidence>
<dbReference type="PRINTS" id="PR01021">
    <property type="entry name" value="OMPADOMAIN"/>
</dbReference>
<dbReference type="PANTHER" id="PTHR30329">
    <property type="entry name" value="STATOR ELEMENT OF FLAGELLAR MOTOR COMPLEX"/>
    <property type="match status" value="1"/>
</dbReference>
<dbReference type="CDD" id="cd07185">
    <property type="entry name" value="OmpA_C-like"/>
    <property type="match status" value="1"/>
</dbReference>
<organism evidence="8 9">
    <name type="scientific">Rubellimicrobium thermophilum DSM 16684</name>
    <dbReference type="NCBI Taxonomy" id="1123069"/>
    <lineage>
        <taxon>Bacteria</taxon>
        <taxon>Pseudomonadati</taxon>
        <taxon>Pseudomonadota</taxon>
        <taxon>Alphaproteobacteria</taxon>
        <taxon>Rhodobacterales</taxon>
        <taxon>Roseobacteraceae</taxon>
        <taxon>Rubellimicrobium</taxon>
    </lineage>
</organism>
<dbReference type="GO" id="GO:0009279">
    <property type="term" value="C:cell outer membrane"/>
    <property type="evidence" value="ECO:0007669"/>
    <property type="project" value="UniProtKB-SubCell"/>
</dbReference>
<dbReference type="RefSeq" id="WP_021096502.1">
    <property type="nucleotide sequence ID" value="NZ_KE557320.1"/>
</dbReference>
<evidence type="ECO:0000313" key="8">
    <source>
        <dbReference type="EMBL" id="EPX87529.1"/>
    </source>
</evidence>